<name>A0A1G2LM57_9BACT</name>
<dbReference type="PANTHER" id="PTHR35458">
    <property type="entry name" value="SLR0755 PROTEIN"/>
    <property type="match status" value="1"/>
</dbReference>
<reference evidence="2 3" key="1">
    <citation type="journal article" date="2016" name="Nat. Commun.">
        <title>Thousands of microbial genomes shed light on interconnected biogeochemical processes in an aquifer system.</title>
        <authorList>
            <person name="Anantharaman K."/>
            <person name="Brown C.T."/>
            <person name="Hug L.A."/>
            <person name="Sharon I."/>
            <person name="Castelle C.J."/>
            <person name="Probst A.J."/>
            <person name="Thomas B.C."/>
            <person name="Singh A."/>
            <person name="Wilkins M.J."/>
            <person name="Karaoz U."/>
            <person name="Brodie E.L."/>
            <person name="Williams K.H."/>
            <person name="Hubbard S.S."/>
            <person name="Banfield J.F."/>
        </authorList>
    </citation>
    <scope>NUCLEOTIDE SEQUENCE [LARGE SCALE GENOMIC DNA]</scope>
</reference>
<evidence type="ECO:0000313" key="3">
    <source>
        <dbReference type="Proteomes" id="UP000177171"/>
    </source>
</evidence>
<proteinExistence type="predicted"/>
<organism evidence="2 3">
    <name type="scientific">Candidatus Sungbacteria bacterium RIFCSPLOWO2_12_FULL_41_11</name>
    <dbReference type="NCBI Taxonomy" id="1802286"/>
    <lineage>
        <taxon>Bacteria</taxon>
        <taxon>Candidatus Sungiibacteriota</taxon>
    </lineage>
</organism>
<dbReference type="Gene3D" id="3.40.50.1010">
    <property type="entry name" value="5'-nuclease"/>
    <property type="match status" value="1"/>
</dbReference>
<sequence>MKTILFIDGRNFLGKLEDTFEVEKKSFPVWATYNFRGLLGHVLKGIKVDERIFYFAKIKEHPDTKEKSQKLILQRRLLKVHLENQGFRVILSGAVRGNYRRDGRGKDVLVFKEKGVDISIAVDMVVAACDKIIKTAIVGSSDSDLQPAIRELNKRNVESIYLGFEMMPNKGLTATTKRTILIRNLEVLQFQQGLSL</sequence>
<evidence type="ECO:0000259" key="1">
    <source>
        <dbReference type="Pfam" id="PF01936"/>
    </source>
</evidence>
<dbReference type="EMBL" id="MHQY01000044">
    <property type="protein sequence ID" value="OHA12673.1"/>
    <property type="molecule type" value="Genomic_DNA"/>
</dbReference>
<gene>
    <name evidence="2" type="ORF">A3G49_00155</name>
</gene>
<accession>A0A1G2LM57</accession>
<evidence type="ECO:0000313" key="2">
    <source>
        <dbReference type="EMBL" id="OHA12673.1"/>
    </source>
</evidence>
<dbReference type="Pfam" id="PF01936">
    <property type="entry name" value="NYN"/>
    <property type="match status" value="1"/>
</dbReference>
<protein>
    <recommendedName>
        <fullName evidence="1">NYN domain-containing protein</fullName>
    </recommendedName>
</protein>
<comment type="caution">
    <text evidence="2">The sequence shown here is derived from an EMBL/GenBank/DDBJ whole genome shotgun (WGS) entry which is preliminary data.</text>
</comment>
<dbReference type="GO" id="GO:0004540">
    <property type="term" value="F:RNA nuclease activity"/>
    <property type="evidence" value="ECO:0007669"/>
    <property type="project" value="InterPro"/>
</dbReference>
<dbReference type="PANTHER" id="PTHR35458:SF8">
    <property type="entry name" value="SLR0650 PROTEIN"/>
    <property type="match status" value="1"/>
</dbReference>
<dbReference type="Proteomes" id="UP000177171">
    <property type="component" value="Unassembled WGS sequence"/>
</dbReference>
<feature type="domain" description="NYN" evidence="1">
    <location>
        <begin position="2"/>
        <end position="175"/>
    </location>
</feature>
<dbReference type="InterPro" id="IPR047140">
    <property type="entry name" value="LabA"/>
</dbReference>
<dbReference type="InterPro" id="IPR021139">
    <property type="entry name" value="NYN"/>
</dbReference>
<dbReference type="AlphaFoldDB" id="A0A1G2LM57"/>